<dbReference type="GO" id="GO:0005548">
    <property type="term" value="F:phospholipid transporter activity"/>
    <property type="evidence" value="ECO:0007669"/>
    <property type="project" value="TreeGrafter"/>
</dbReference>
<dbReference type="Pfam" id="PF02470">
    <property type="entry name" value="MlaD"/>
    <property type="match status" value="1"/>
</dbReference>
<dbReference type="PANTHER" id="PTHR33371">
    <property type="entry name" value="INTERMEMBRANE PHOSPHOLIPID TRANSPORT SYSTEM BINDING PROTEIN MLAD-RELATED"/>
    <property type="match status" value="1"/>
</dbReference>
<keyword evidence="1" id="KW-0812">Transmembrane</keyword>
<reference evidence="3 4" key="1">
    <citation type="submission" date="2017-03" db="EMBL/GenBank/DDBJ databases">
        <title>The genome sequence of Candidatus Rickettsiella viridis.</title>
        <authorList>
            <person name="Nikoh N."/>
            <person name="Tsuchida T."/>
            <person name="Yamaguchi K."/>
            <person name="Maeda T."/>
            <person name="Shigenobu S."/>
            <person name="Fukatsu T."/>
        </authorList>
    </citation>
    <scope>NUCLEOTIDE SEQUENCE [LARGE SCALE GENOMIC DNA]</scope>
    <source>
        <strain evidence="3 4">Ap-RA04</strain>
    </source>
</reference>
<dbReference type="InterPro" id="IPR052336">
    <property type="entry name" value="MlaD_Phospholipid_Transporter"/>
</dbReference>
<keyword evidence="1" id="KW-1133">Transmembrane helix</keyword>
<evidence type="ECO:0000256" key="1">
    <source>
        <dbReference type="SAM" id="Phobius"/>
    </source>
</evidence>
<feature type="transmembrane region" description="Helical" evidence="1">
    <location>
        <begin position="6"/>
        <end position="26"/>
    </location>
</feature>
<dbReference type="Proteomes" id="UP000282483">
    <property type="component" value="Chromosome"/>
</dbReference>
<dbReference type="InterPro" id="IPR003399">
    <property type="entry name" value="Mce/MlaD"/>
</dbReference>
<dbReference type="NCBIfam" id="TIGR04430">
    <property type="entry name" value="OM_asym_MlaD"/>
    <property type="match status" value="1"/>
</dbReference>
<gene>
    <name evidence="3" type="primary">mlaD</name>
    <name evidence="3" type="ORF">RVIR1_00520</name>
</gene>
<evidence type="ECO:0000313" key="3">
    <source>
        <dbReference type="EMBL" id="BBB14594.1"/>
    </source>
</evidence>
<dbReference type="PANTHER" id="PTHR33371:SF4">
    <property type="entry name" value="INTERMEMBRANE PHOSPHOLIPID TRANSPORT SYSTEM BINDING PROTEIN MLAD"/>
    <property type="match status" value="1"/>
</dbReference>
<keyword evidence="1" id="KW-0472">Membrane</keyword>
<dbReference type="EMBL" id="AP018005">
    <property type="protein sequence ID" value="BBB14594.1"/>
    <property type="molecule type" value="Genomic_DNA"/>
</dbReference>
<dbReference type="RefSeq" id="WP_126322124.1">
    <property type="nucleotide sequence ID" value="NZ_AP018005.1"/>
</dbReference>
<sequence length="156" mass="16688">MRDRIIEVWVGLFMLCSIIAVLILALKVSGLSNALASNGYTITADFDNIGGLKVRSPVTLAGVRIGQVSSIKLDSTQFKAIVTMQLDAKQQQLPADTSASIQTQGLLGANYISLKPGFDQNFLKNGSVIQDTHPALILEDLIGQLVFSLKNSGGKQ</sequence>
<feature type="domain" description="Mce/MlaD" evidence="2">
    <location>
        <begin position="38"/>
        <end position="117"/>
    </location>
</feature>
<dbReference type="GO" id="GO:0005543">
    <property type="term" value="F:phospholipid binding"/>
    <property type="evidence" value="ECO:0007669"/>
    <property type="project" value="TreeGrafter"/>
</dbReference>
<dbReference type="InterPro" id="IPR030970">
    <property type="entry name" value="ABC_MlaD"/>
</dbReference>
<organism evidence="3 4">
    <name type="scientific">Candidatus Rickettsiella viridis</name>
    <dbReference type="NCBI Taxonomy" id="676208"/>
    <lineage>
        <taxon>Bacteria</taxon>
        <taxon>Pseudomonadati</taxon>
        <taxon>Pseudomonadota</taxon>
        <taxon>Gammaproteobacteria</taxon>
        <taxon>Legionellales</taxon>
        <taxon>Coxiellaceae</taxon>
        <taxon>Rickettsiella</taxon>
    </lineage>
</organism>
<evidence type="ECO:0000259" key="2">
    <source>
        <dbReference type="Pfam" id="PF02470"/>
    </source>
</evidence>
<protein>
    <submittedName>
        <fullName evidence="3">Substrate binding protein of phospholipid ABC transporter</fullName>
    </submittedName>
</protein>
<proteinExistence type="predicted"/>
<name>A0A2Z5UT29_9COXI</name>
<dbReference type="AlphaFoldDB" id="A0A2Z5UT29"/>
<keyword evidence="4" id="KW-1185">Reference proteome</keyword>
<dbReference type="OrthoDB" id="9788420at2"/>
<accession>A0A2Z5UT29</accession>
<dbReference type="KEGG" id="rvi:RVIR1_00520"/>
<evidence type="ECO:0000313" key="4">
    <source>
        <dbReference type="Proteomes" id="UP000282483"/>
    </source>
</evidence>